<gene>
    <name evidence="2" type="ORF">FVR03_12370</name>
</gene>
<evidence type="ECO:0000313" key="2">
    <source>
        <dbReference type="EMBL" id="TXK45734.1"/>
    </source>
</evidence>
<dbReference type="EMBL" id="VRTY01000042">
    <property type="protein sequence ID" value="TXK45734.1"/>
    <property type="molecule type" value="Genomic_DNA"/>
</dbReference>
<proteinExistence type="inferred from homology"/>
<keyword evidence="2" id="KW-0675">Receptor</keyword>
<keyword evidence="1" id="KW-0812">Transmembrane</keyword>
<comment type="subcellular location">
    <subcellularLocation>
        <location evidence="1">Cell outer membrane</location>
        <topology evidence="1">Multi-pass membrane protein</topology>
    </subcellularLocation>
</comment>
<keyword evidence="1" id="KW-0813">Transport</keyword>
<keyword evidence="1" id="KW-0472">Membrane</keyword>
<evidence type="ECO:0000313" key="3">
    <source>
        <dbReference type="Proteomes" id="UP000321926"/>
    </source>
</evidence>
<protein>
    <submittedName>
        <fullName evidence="2">TonB-dependent receptor</fullName>
    </submittedName>
</protein>
<dbReference type="AlphaFoldDB" id="A0A5C8K7K7"/>
<comment type="caution">
    <text evidence="2">The sequence shown here is derived from an EMBL/GenBank/DDBJ whole genome shotgun (WGS) entry which is preliminary data.</text>
</comment>
<dbReference type="Proteomes" id="UP000321926">
    <property type="component" value="Unassembled WGS sequence"/>
</dbReference>
<sequence length="314" mass="34681">VYQNHKKDLLLNSLLPAISGFGSSTQNVGELENRGLELALNTVNIRSSNFTWNTNFNISMNRNKVLALSSTGSRISNSAYQITEVGHPISSFFMLHAIGVFQNQAEVDALPKQHPNVQPGDLKFEDVNGDGVITDADRTIVGNPWPKYTFGFTNNLTFKNLTLSTTIVGTQGNQVYFQGGEIVLNSAGVQNQLALVANRWKSEQEPGDGIVPRAIRNDYARGLSSNSRYLFDGSFVRIRNINLSYRLPDNLLQRLRIPALTVFGDVANVYTFTDYPGYDPESSSTGDNVAASGIDYFSYPLPRIFTLGLRVTLQ</sequence>
<organism evidence="2 3">
    <name type="scientific">Pontibacter qinzhouensis</name>
    <dbReference type="NCBI Taxonomy" id="2603253"/>
    <lineage>
        <taxon>Bacteria</taxon>
        <taxon>Pseudomonadati</taxon>
        <taxon>Bacteroidota</taxon>
        <taxon>Cytophagia</taxon>
        <taxon>Cytophagales</taxon>
        <taxon>Hymenobacteraceae</taxon>
        <taxon>Pontibacter</taxon>
    </lineage>
</organism>
<name>A0A5C8K7K7_9BACT</name>
<reference evidence="2 3" key="1">
    <citation type="submission" date="2019-08" db="EMBL/GenBank/DDBJ databases">
        <authorList>
            <person name="Shi S."/>
        </authorList>
    </citation>
    <scope>NUCLEOTIDE SEQUENCE [LARGE SCALE GENOMIC DNA]</scope>
    <source>
        <strain evidence="2 3">GY10130</strain>
    </source>
</reference>
<keyword evidence="1" id="KW-1134">Transmembrane beta strand</keyword>
<comment type="similarity">
    <text evidence="1">Belongs to the TonB-dependent receptor family.</text>
</comment>
<accession>A0A5C8K7K7</accession>
<evidence type="ECO:0000256" key="1">
    <source>
        <dbReference type="PROSITE-ProRule" id="PRU01360"/>
    </source>
</evidence>
<dbReference type="PROSITE" id="PS52016">
    <property type="entry name" value="TONB_DEPENDENT_REC_3"/>
    <property type="match status" value="1"/>
</dbReference>
<keyword evidence="1" id="KW-0998">Cell outer membrane</keyword>
<keyword evidence="3" id="KW-1185">Reference proteome</keyword>
<dbReference type="GO" id="GO:0009279">
    <property type="term" value="C:cell outer membrane"/>
    <property type="evidence" value="ECO:0007669"/>
    <property type="project" value="UniProtKB-SubCell"/>
</dbReference>
<dbReference type="SUPFAM" id="SSF56935">
    <property type="entry name" value="Porins"/>
    <property type="match status" value="1"/>
</dbReference>
<feature type="non-terminal residue" evidence="2">
    <location>
        <position position="1"/>
    </location>
</feature>
<dbReference type="InterPro" id="IPR039426">
    <property type="entry name" value="TonB-dep_rcpt-like"/>
</dbReference>